<name>A0ABP7HDH2_9FLAO</name>
<protein>
    <recommendedName>
        <fullName evidence="4">YhhN-like protein</fullName>
    </recommendedName>
</protein>
<gene>
    <name evidence="2" type="ORF">GCM10022271_25140</name>
</gene>
<feature type="transmembrane region" description="Helical" evidence="1">
    <location>
        <begin position="35"/>
        <end position="54"/>
    </location>
</feature>
<keyword evidence="1" id="KW-0472">Membrane</keyword>
<accession>A0ABP7HDH2</accession>
<keyword evidence="1" id="KW-1133">Transmembrane helix</keyword>
<dbReference type="Proteomes" id="UP001501456">
    <property type="component" value="Unassembled WGS sequence"/>
</dbReference>
<keyword evidence="1" id="KW-0812">Transmembrane</keyword>
<dbReference type="EMBL" id="BAABBI010000006">
    <property type="protein sequence ID" value="GAA3791698.1"/>
    <property type="molecule type" value="Genomic_DNA"/>
</dbReference>
<feature type="transmembrane region" description="Helical" evidence="1">
    <location>
        <begin position="123"/>
        <end position="147"/>
    </location>
</feature>
<feature type="transmembrane region" description="Helical" evidence="1">
    <location>
        <begin position="60"/>
        <end position="79"/>
    </location>
</feature>
<comment type="caution">
    <text evidence="2">The sequence shown here is derived from an EMBL/GenBank/DDBJ whole genome shotgun (WGS) entry which is preliminary data.</text>
</comment>
<feature type="transmembrane region" description="Helical" evidence="1">
    <location>
        <begin position="91"/>
        <end position="117"/>
    </location>
</feature>
<feature type="transmembrane region" description="Helical" evidence="1">
    <location>
        <begin position="183"/>
        <end position="201"/>
    </location>
</feature>
<proteinExistence type="predicted"/>
<organism evidence="2 3">
    <name type="scientific">Corallibacter vietnamensis</name>
    <dbReference type="NCBI Taxonomy" id="904130"/>
    <lineage>
        <taxon>Bacteria</taxon>
        <taxon>Pseudomonadati</taxon>
        <taxon>Bacteroidota</taxon>
        <taxon>Flavobacteriia</taxon>
        <taxon>Flavobacteriales</taxon>
        <taxon>Flavobacteriaceae</taxon>
        <taxon>Corallibacter</taxon>
    </lineage>
</organism>
<evidence type="ECO:0000313" key="3">
    <source>
        <dbReference type="Proteomes" id="UP001501456"/>
    </source>
</evidence>
<feature type="transmembrane region" description="Helical" evidence="1">
    <location>
        <begin position="154"/>
        <end position="177"/>
    </location>
</feature>
<evidence type="ECO:0008006" key="4">
    <source>
        <dbReference type="Google" id="ProtNLM"/>
    </source>
</evidence>
<evidence type="ECO:0000313" key="2">
    <source>
        <dbReference type="EMBL" id="GAA3791698.1"/>
    </source>
</evidence>
<keyword evidence="3" id="KW-1185">Reference proteome</keyword>
<sequence length="228" mass="26005">MATLGHFELLEKLTKSLLIPIFLMYFLTRHKRIEAAVVGFLIFSFLGDLSSVFFDNELLIESSSIAYFLSYVCLVYVAITRIHKINFDKIIGAYLTVVFAINAYFMYVLFTVLQAQIADEVEVIAFGARSIALVVLAFVAFVVYLNFETKQSIMFLVTSLCFVFSDVLFYISNYYIYDWSFVLIDRVLHAVGLFFLIGCVVNESKMLNNQSVKSRLSIERTNNDPIAA</sequence>
<reference evidence="3" key="1">
    <citation type="journal article" date="2019" name="Int. J. Syst. Evol. Microbiol.">
        <title>The Global Catalogue of Microorganisms (GCM) 10K type strain sequencing project: providing services to taxonomists for standard genome sequencing and annotation.</title>
        <authorList>
            <consortium name="The Broad Institute Genomics Platform"/>
            <consortium name="The Broad Institute Genome Sequencing Center for Infectious Disease"/>
            <person name="Wu L."/>
            <person name="Ma J."/>
        </authorList>
    </citation>
    <scope>NUCLEOTIDE SEQUENCE [LARGE SCALE GENOMIC DNA]</scope>
    <source>
        <strain evidence="3">JCM 17525</strain>
    </source>
</reference>
<evidence type="ECO:0000256" key="1">
    <source>
        <dbReference type="SAM" id="Phobius"/>
    </source>
</evidence>